<dbReference type="Proteomes" id="UP000185696">
    <property type="component" value="Unassembled WGS sequence"/>
</dbReference>
<name>A0A7Z1AY59_9PSEU</name>
<dbReference type="AlphaFoldDB" id="A0A7Z1AY59"/>
<dbReference type="RefSeq" id="WP_075134281.1">
    <property type="nucleotide sequence ID" value="NZ_MSIF01000009.1"/>
</dbReference>
<comment type="similarity">
    <text evidence="1">Belongs to the P-Pant transferase superfamily. Gsp/Sfp/HetI/AcpT family.</text>
</comment>
<dbReference type="GO" id="GO:0008897">
    <property type="term" value="F:holo-[acyl-carrier-protein] synthase activity"/>
    <property type="evidence" value="ECO:0007669"/>
    <property type="project" value="InterPro"/>
</dbReference>
<reference evidence="4 5" key="1">
    <citation type="submission" date="2016-12" db="EMBL/GenBank/DDBJ databases">
        <title>The draft genome sequence of Actinophytocola xinjiangensis.</title>
        <authorList>
            <person name="Wang W."/>
            <person name="Yuan L."/>
        </authorList>
    </citation>
    <scope>NUCLEOTIDE SEQUENCE [LARGE SCALE GENOMIC DNA]</scope>
    <source>
        <strain evidence="4 5">CGMCC 4.4663</strain>
    </source>
</reference>
<dbReference type="EMBL" id="MSIF01000009">
    <property type="protein sequence ID" value="OLF09287.1"/>
    <property type="molecule type" value="Genomic_DNA"/>
</dbReference>
<comment type="caution">
    <text evidence="4">The sequence shown here is derived from an EMBL/GenBank/DDBJ whole genome shotgun (WGS) entry which is preliminary data.</text>
</comment>
<dbReference type="Pfam" id="PF01648">
    <property type="entry name" value="ACPS"/>
    <property type="match status" value="1"/>
</dbReference>
<evidence type="ECO:0000259" key="3">
    <source>
        <dbReference type="Pfam" id="PF01648"/>
    </source>
</evidence>
<feature type="domain" description="4'-phosphopantetheinyl transferase" evidence="3">
    <location>
        <begin position="107"/>
        <end position="184"/>
    </location>
</feature>
<dbReference type="InterPro" id="IPR037143">
    <property type="entry name" value="4-PPantetheinyl_Trfase_dom_sf"/>
</dbReference>
<dbReference type="PANTHER" id="PTHR12215:SF10">
    <property type="entry name" value="L-AMINOADIPATE-SEMIALDEHYDE DEHYDROGENASE-PHOSPHOPANTETHEINYL TRANSFERASE"/>
    <property type="match status" value="1"/>
</dbReference>
<proteinExistence type="inferred from homology"/>
<keyword evidence="5" id="KW-1185">Reference proteome</keyword>
<dbReference type="GO" id="GO:0000287">
    <property type="term" value="F:magnesium ion binding"/>
    <property type="evidence" value="ECO:0007669"/>
    <property type="project" value="InterPro"/>
</dbReference>
<gene>
    <name evidence="4" type="ORF">BLA60_19050</name>
</gene>
<dbReference type="GO" id="GO:0005829">
    <property type="term" value="C:cytosol"/>
    <property type="evidence" value="ECO:0007669"/>
    <property type="project" value="TreeGrafter"/>
</dbReference>
<dbReference type="InterPro" id="IPR050559">
    <property type="entry name" value="P-Pant_transferase_sf"/>
</dbReference>
<evidence type="ECO:0000313" key="5">
    <source>
        <dbReference type="Proteomes" id="UP000185696"/>
    </source>
</evidence>
<evidence type="ECO:0000313" key="4">
    <source>
        <dbReference type="EMBL" id="OLF09287.1"/>
    </source>
</evidence>
<organism evidence="4 5">
    <name type="scientific">Actinophytocola xinjiangensis</name>
    <dbReference type="NCBI Taxonomy" id="485602"/>
    <lineage>
        <taxon>Bacteria</taxon>
        <taxon>Bacillati</taxon>
        <taxon>Actinomycetota</taxon>
        <taxon>Actinomycetes</taxon>
        <taxon>Pseudonocardiales</taxon>
        <taxon>Pseudonocardiaceae</taxon>
    </lineage>
</organism>
<protein>
    <recommendedName>
        <fullName evidence="3">4'-phosphopantetheinyl transferase domain-containing protein</fullName>
    </recommendedName>
</protein>
<dbReference type="Gene3D" id="3.90.470.20">
    <property type="entry name" value="4'-phosphopantetheinyl transferase domain"/>
    <property type="match status" value="2"/>
</dbReference>
<dbReference type="InterPro" id="IPR008278">
    <property type="entry name" value="4-PPantetheinyl_Trfase_dom"/>
</dbReference>
<dbReference type="OrthoDB" id="190168at2"/>
<accession>A0A7Z1AY59</accession>
<dbReference type="GO" id="GO:0019878">
    <property type="term" value="P:lysine biosynthetic process via aminoadipic acid"/>
    <property type="evidence" value="ECO:0007669"/>
    <property type="project" value="TreeGrafter"/>
</dbReference>
<dbReference type="SUPFAM" id="SSF56214">
    <property type="entry name" value="4'-phosphopantetheinyl transferase"/>
    <property type="match status" value="2"/>
</dbReference>
<sequence length="235" mass="25475">MRCDVWWASPAPATPRLLALLDENERTRYGNYRREIDQLRFLTGRALIRAVAGQWLGVEPEAVRLDASCYDCGKPHGKPTVVGPGAPEVSISHSGQRVALAIARGAPLGVDVEEIRDAEVTDLARISFSEAERAAFAHVPEPELRAAFFTYWSRKEAVVKTTGKGMSVPMSQFTLTPHDAPPAVTASRTAEVDPAALRMATLDPGDGYRASLAVLTVEDLEVTEQPADDLIRALG</sequence>
<evidence type="ECO:0000256" key="2">
    <source>
        <dbReference type="ARBA" id="ARBA00022679"/>
    </source>
</evidence>
<dbReference type="PANTHER" id="PTHR12215">
    <property type="entry name" value="PHOSPHOPANTETHEINE TRANSFERASE"/>
    <property type="match status" value="1"/>
</dbReference>
<evidence type="ECO:0000256" key="1">
    <source>
        <dbReference type="ARBA" id="ARBA00010990"/>
    </source>
</evidence>
<keyword evidence="2" id="KW-0808">Transferase</keyword>